<name>A0A8S2QGI9_9BILA</name>
<sequence length="138" mass="15274">MKYRNFKKSYHLKGIIILIPAFIILGFATSIPIFYIGLLLFSLASGIVINVINSFASKFGLDSEKGTILGTLRSLQALARAIGPFAASSAYWTIGEKSTYIFGALLLIFPLLILFNVKQRLKTVRCMPKIIVSQVKDD</sequence>
<feature type="transmembrane region" description="Helical" evidence="1">
    <location>
        <begin position="12"/>
        <end position="28"/>
    </location>
</feature>
<evidence type="ECO:0000313" key="4">
    <source>
        <dbReference type="Proteomes" id="UP000682733"/>
    </source>
</evidence>
<dbReference type="Proteomes" id="UP000677228">
    <property type="component" value="Unassembled WGS sequence"/>
</dbReference>
<dbReference type="SUPFAM" id="SSF103473">
    <property type="entry name" value="MFS general substrate transporter"/>
    <property type="match status" value="1"/>
</dbReference>
<evidence type="ECO:0000313" key="2">
    <source>
        <dbReference type="EMBL" id="CAF1293120.1"/>
    </source>
</evidence>
<feature type="transmembrane region" description="Helical" evidence="1">
    <location>
        <begin position="34"/>
        <end position="56"/>
    </location>
</feature>
<dbReference type="InterPro" id="IPR036259">
    <property type="entry name" value="MFS_trans_sf"/>
</dbReference>
<evidence type="ECO:0000313" key="3">
    <source>
        <dbReference type="EMBL" id="CAF4097973.1"/>
    </source>
</evidence>
<feature type="transmembrane region" description="Helical" evidence="1">
    <location>
        <begin position="100"/>
        <end position="117"/>
    </location>
</feature>
<protein>
    <recommendedName>
        <fullName evidence="5">Major facilitator superfamily (MFS) profile domain-containing protein</fullName>
    </recommendedName>
</protein>
<proteinExistence type="predicted"/>
<dbReference type="Proteomes" id="UP000682733">
    <property type="component" value="Unassembled WGS sequence"/>
</dbReference>
<dbReference type="Gene3D" id="1.20.1250.20">
    <property type="entry name" value="MFS general substrate transporter like domains"/>
    <property type="match status" value="1"/>
</dbReference>
<accession>A0A8S2QGI9</accession>
<gene>
    <name evidence="2" type="ORF">OVA965_LOCUS28187</name>
    <name evidence="3" type="ORF">TMI583_LOCUS28937</name>
</gene>
<keyword evidence="1" id="KW-0472">Membrane</keyword>
<keyword evidence="1" id="KW-0812">Transmembrane</keyword>
<comment type="caution">
    <text evidence="3">The sequence shown here is derived from an EMBL/GenBank/DDBJ whole genome shotgun (WGS) entry which is preliminary data.</text>
</comment>
<dbReference type="EMBL" id="CAJNOK010019068">
    <property type="protein sequence ID" value="CAF1293120.1"/>
    <property type="molecule type" value="Genomic_DNA"/>
</dbReference>
<reference evidence="3" key="1">
    <citation type="submission" date="2021-02" db="EMBL/GenBank/DDBJ databases">
        <authorList>
            <person name="Nowell W R."/>
        </authorList>
    </citation>
    <scope>NUCLEOTIDE SEQUENCE</scope>
</reference>
<organism evidence="3 4">
    <name type="scientific">Didymodactylos carnosus</name>
    <dbReference type="NCBI Taxonomy" id="1234261"/>
    <lineage>
        <taxon>Eukaryota</taxon>
        <taxon>Metazoa</taxon>
        <taxon>Spiralia</taxon>
        <taxon>Gnathifera</taxon>
        <taxon>Rotifera</taxon>
        <taxon>Eurotatoria</taxon>
        <taxon>Bdelloidea</taxon>
        <taxon>Philodinida</taxon>
        <taxon>Philodinidae</taxon>
        <taxon>Didymodactylos</taxon>
    </lineage>
</organism>
<keyword evidence="1" id="KW-1133">Transmembrane helix</keyword>
<evidence type="ECO:0000256" key="1">
    <source>
        <dbReference type="SAM" id="Phobius"/>
    </source>
</evidence>
<dbReference type="EMBL" id="CAJOBA010040637">
    <property type="protein sequence ID" value="CAF4097973.1"/>
    <property type="molecule type" value="Genomic_DNA"/>
</dbReference>
<evidence type="ECO:0008006" key="5">
    <source>
        <dbReference type="Google" id="ProtNLM"/>
    </source>
</evidence>
<dbReference type="AlphaFoldDB" id="A0A8S2QGI9"/>
<feature type="transmembrane region" description="Helical" evidence="1">
    <location>
        <begin position="77"/>
        <end position="94"/>
    </location>
</feature>